<keyword evidence="2" id="KW-1185">Reference proteome</keyword>
<evidence type="ECO:0000313" key="2">
    <source>
        <dbReference type="Proteomes" id="UP000249299"/>
    </source>
</evidence>
<sequence length="326" mass="36069">MGRKLYLIEINSDRNRFSGGQAVGPVSAPPPALTTVNKDVQALAQRLAREKRARLAAEATVECQSRELCVANMQLKQLFDGSMKVLADVLAMARPELFQKAGKVERWARRIAPHLTIDNVWVLELAAMLYPIGMLSLPDDIIQKKALDADLSADERKMLAESTQAAHDLLITIPRMEPVARAVLYCNKGFNGSGYPYDGVKGREIPEAARVLKVLIDLSDEATGVDRTRDFKKMAEHRELYDLEILKVAYAHLRRAQGQQDAVGVPKTLAPSQLLPGDVVDRDIVDAQNRLLLAAGSVLSEITIRRLCSLRMAKLVAEEIDIVRKA</sequence>
<protein>
    <recommendedName>
        <fullName evidence="3">HD-GYP domain-containing protein</fullName>
    </recommendedName>
</protein>
<reference evidence="1 2" key="1">
    <citation type="submission" date="2017-07" db="EMBL/GenBank/DDBJ databases">
        <title>Draft Genome Sequences of Select Purple Nonsulfur Bacteria.</title>
        <authorList>
            <person name="Lasarre B."/>
            <person name="Mckinlay J.B."/>
        </authorList>
    </citation>
    <scope>NUCLEOTIDE SEQUENCE [LARGE SCALE GENOMIC DNA]</scope>
    <source>
        <strain evidence="1 2">DSM 11290</strain>
    </source>
</reference>
<dbReference type="Proteomes" id="UP000249299">
    <property type="component" value="Unassembled WGS sequence"/>
</dbReference>
<comment type="caution">
    <text evidence="1">The sequence shown here is derived from an EMBL/GenBank/DDBJ whole genome shotgun (WGS) entry which is preliminary data.</text>
</comment>
<evidence type="ECO:0008006" key="3">
    <source>
        <dbReference type="Google" id="ProtNLM"/>
    </source>
</evidence>
<dbReference type="AlphaFoldDB" id="A0A327JFW2"/>
<organism evidence="1 2">
    <name type="scientific">Rhodobium orientis</name>
    <dbReference type="NCBI Taxonomy" id="34017"/>
    <lineage>
        <taxon>Bacteria</taxon>
        <taxon>Pseudomonadati</taxon>
        <taxon>Pseudomonadota</taxon>
        <taxon>Alphaproteobacteria</taxon>
        <taxon>Hyphomicrobiales</taxon>
        <taxon>Rhodobiaceae</taxon>
        <taxon>Rhodobium</taxon>
    </lineage>
</organism>
<dbReference type="Pfam" id="PF13487">
    <property type="entry name" value="HD_5"/>
    <property type="match status" value="1"/>
</dbReference>
<evidence type="ECO:0000313" key="1">
    <source>
        <dbReference type="EMBL" id="RAI24821.1"/>
    </source>
</evidence>
<gene>
    <name evidence="1" type="ORF">CH339_21035</name>
</gene>
<dbReference type="PANTHER" id="PTHR45228">
    <property type="entry name" value="CYCLIC DI-GMP PHOSPHODIESTERASE TM_0186-RELATED"/>
    <property type="match status" value="1"/>
</dbReference>
<dbReference type="OrthoDB" id="9802066at2"/>
<dbReference type="Gene3D" id="1.10.3210.10">
    <property type="entry name" value="Hypothetical protein af1432"/>
    <property type="match status" value="1"/>
</dbReference>
<proteinExistence type="predicted"/>
<dbReference type="InterPro" id="IPR052020">
    <property type="entry name" value="Cyclic_di-GMP/3'3'-cGAMP_PDE"/>
</dbReference>
<name>A0A327JFW2_9HYPH</name>
<dbReference type="EMBL" id="NPEV01000066">
    <property type="protein sequence ID" value="RAI24821.1"/>
    <property type="molecule type" value="Genomic_DNA"/>
</dbReference>
<accession>A0A327JFW2</accession>